<sequence length="51" mass="5834">GAIESLESLMKYKDNSAALYAHCQEDERLDPAYYDDMDEQLEEEFSKAEAA</sequence>
<gene>
    <name evidence="1" type="ORF">LCGC14_2615360</name>
</gene>
<organism evidence="1">
    <name type="scientific">marine sediment metagenome</name>
    <dbReference type="NCBI Taxonomy" id="412755"/>
    <lineage>
        <taxon>unclassified sequences</taxon>
        <taxon>metagenomes</taxon>
        <taxon>ecological metagenomes</taxon>
    </lineage>
</organism>
<accession>A0A0F9A4W4</accession>
<dbReference type="EMBL" id="LAZR01044495">
    <property type="protein sequence ID" value="KKL04510.1"/>
    <property type="molecule type" value="Genomic_DNA"/>
</dbReference>
<protein>
    <submittedName>
        <fullName evidence="1">Uncharacterized protein</fullName>
    </submittedName>
</protein>
<dbReference type="AlphaFoldDB" id="A0A0F9A4W4"/>
<reference evidence="1" key="1">
    <citation type="journal article" date="2015" name="Nature">
        <title>Complex archaea that bridge the gap between prokaryotes and eukaryotes.</title>
        <authorList>
            <person name="Spang A."/>
            <person name="Saw J.H."/>
            <person name="Jorgensen S.L."/>
            <person name="Zaremba-Niedzwiedzka K."/>
            <person name="Martijn J."/>
            <person name="Lind A.E."/>
            <person name="van Eijk R."/>
            <person name="Schleper C."/>
            <person name="Guy L."/>
            <person name="Ettema T.J."/>
        </authorList>
    </citation>
    <scope>NUCLEOTIDE SEQUENCE</scope>
</reference>
<proteinExistence type="predicted"/>
<evidence type="ECO:0000313" key="1">
    <source>
        <dbReference type="EMBL" id="KKL04510.1"/>
    </source>
</evidence>
<feature type="non-terminal residue" evidence="1">
    <location>
        <position position="1"/>
    </location>
</feature>
<comment type="caution">
    <text evidence="1">The sequence shown here is derived from an EMBL/GenBank/DDBJ whole genome shotgun (WGS) entry which is preliminary data.</text>
</comment>
<name>A0A0F9A4W4_9ZZZZ</name>